<dbReference type="KEGG" id="tfr:BR63_19050"/>
<reference evidence="1 2" key="1">
    <citation type="journal article" date="2019" name="Front. Microbiol.">
        <title>Thermoanaerosceptrum fracticalcis gen. nov. sp. nov., a Novel Fumarate-Fermenting Microorganism From a Deep Fractured Carbonate Aquifer of the US Great Basin.</title>
        <authorList>
            <person name="Hamilton-Brehm S.D."/>
            <person name="Stewart L.E."/>
            <person name="Zavarin M."/>
            <person name="Caldwell M."/>
            <person name="Lawson P.A."/>
            <person name="Onstott T.C."/>
            <person name="Grzymski J."/>
            <person name="Neveux I."/>
            <person name="Lollar B.S."/>
            <person name="Russell C.E."/>
            <person name="Moser D.P."/>
        </authorList>
    </citation>
    <scope>NUCLEOTIDE SEQUENCE [LARGE SCALE GENOMIC DNA]</scope>
    <source>
        <strain evidence="1 2">DRI-13</strain>
    </source>
</reference>
<evidence type="ECO:0000313" key="1">
    <source>
        <dbReference type="EMBL" id="QNB48181.1"/>
    </source>
</evidence>
<dbReference type="RefSeq" id="WP_051965516.1">
    <property type="nucleotide sequence ID" value="NZ_CP045798.1"/>
</dbReference>
<dbReference type="Proteomes" id="UP000515847">
    <property type="component" value="Chromosome"/>
</dbReference>
<proteinExistence type="predicted"/>
<protein>
    <submittedName>
        <fullName evidence="1">Uncharacterized protein</fullName>
    </submittedName>
</protein>
<dbReference type="OrthoDB" id="1958118at2"/>
<keyword evidence="2" id="KW-1185">Reference proteome</keyword>
<dbReference type="EMBL" id="CP045798">
    <property type="protein sequence ID" value="QNB48181.1"/>
    <property type="molecule type" value="Genomic_DNA"/>
</dbReference>
<sequence length="144" mass="15202">MRILIEFNPDELMRGVETGTLQALFEATKLAERQVETAAQAVNKPILSENPIPAPTPVIQAPTAIPTAGPVTPTPAAPAATVPVAAQTYTMEQLAVAATQLIDAGQREKVVELLNSFGVQALTMLPQKQYGAFATQLRALGAKI</sequence>
<accession>A0A7G6E7X7</accession>
<dbReference type="AlphaFoldDB" id="A0A7G6E7X7"/>
<name>A0A7G6E7X7_THEFR</name>
<gene>
    <name evidence="1" type="ORF">BR63_19050</name>
</gene>
<organism evidence="1 2">
    <name type="scientific">Thermanaerosceptrum fracticalcis</name>
    <dbReference type="NCBI Taxonomy" id="1712410"/>
    <lineage>
        <taxon>Bacteria</taxon>
        <taxon>Bacillati</taxon>
        <taxon>Bacillota</taxon>
        <taxon>Clostridia</taxon>
        <taxon>Eubacteriales</taxon>
        <taxon>Peptococcaceae</taxon>
        <taxon>Thermanaerosceptrum</taxon>
    </lineage>
</organism>
<evidence type="ECO:0000313" key="2">
    <source>
        <dbReference type="Proteomes" id="UP000515847"/>
    </source>
</evidence>